<dbReference type="GO" id="GO:0002949">
    <property type="term" value="P:tRNA threonylcarbamoyladenosine modification"/>
    <property type="evidence" value="ECO:0007669"/>
    <property type="project" value="InterPro"/>
</dbReference>
<evidence type="ECO:0000256" key="2">
    <source>
        <dbReference type="ARBA" id="ARBA00019012"/>
    </source>
</evidence>
<dbReference type="NCBIfam" id="TIGR03725">
    <property type="entry name" value="T6A_YeaZ"/>
    <property type="match status" value="1"/>
</dbReference>
<dbReference type="KEGG" id="vcw:GJQ55_10020"/>
<dbReference type="CDD" id="cd24032">
    <property type="entry name" value="ASKHA_NBD_TsaB"/>
    <property type="match status" value="1"/>
</dbReference>
<evidence type="ECO:0000259" key="4">
    <source>
        <dbReference type="Pfam" id="PF00814"/>
    </source>
</evidence>
<dbReference type="InterPro" id="IPR000905">
    <property type="entry name" value="Gcp-like_dom"/>
</dbReference>
<evidence type="ECO:0000313" key="5">
    <source>
        <dbReference type="EMBL" id="QQD24779.1"/>
    </source>
</evidence>
<dbReference type="SUPFAM" id="SSF53067">
    <property type="entry name" value="Actin-like ATPase domain"/>
    <property type="match status" value="2"/>
</dbReference>
<comment type="similarity">
    <text evidence="1">Belongs to the KAE1 / TsaD family. TsaB subfamily.</text>
</comment>
<feature type="domain" description="Gcp-like" evidence="4">
    <location>
        <begin position="32"/>
        <end position="150"/>
    </location>
</feature>
<dbReference type="Gene3D" id="3.30.420.40">
    <property type="match status" value="2"/>
</dbReference>
<dbReference type="InterPro" id="IPR043129">
    <property type="entry name" value="ATPase_NBD"/>
</dbReference>
<proteinExistence type="inferred from homology"/>
<protein>
    <recommendedName>
        <fullName evidence="2">tRNA threonylcarbamoyladenosine biosynthesis protein TsaB</fullName>
    </recommendedName>
    <alternativeName>
        <fullName evidence="3">t(6)A37 threonylcarbamoyladenosine biosynthesis protein TsaB</fullName>
    </alternativeName>
</protein>
<dbReference type="EMBL" id="CP046056">
    <property type="protein sequence ID" value="QQD24779.1"/>
    <property type="molecule type" value="Genomic_DNA"/>
</dbReference>
<gene>
    <name evidence="5" type="primary">tsaB</name>
    <name evidence="5" type="ORF">GJQ55_10020</name>
</gene>
<dbReference type="InterPro" id="IPR022496">
    <property type="entry name" value="T6A_TsaB"/>
</dbReference>
<dbReference type="PANTHER" id="PTHR11735">
    <property type="entry name" value="TRNA N6-ADENOSINE THREONYLCARBAMOYLTRANSFERASE"/>
    <property type="match status" value="1"/>
</dbReference>
<evidence type="ECO:0000256" key="3">
    <source>
        <dbReference type="ARBA" id="ARBA00032446"/>
    </source>
</evidence>
<sequence length="230" mass="25013">MTCLLVLDASSTLCSVALLANNQNWHITEEQPRRHAQRLLPMVDDIVRQAGIRKTAIQGIAYGCGPGSFTGIRIAASVMQGIALALNIPVAGISSLQAVAQSVFNSSDAQQVMAIMDAHMGEVFWGCYQREGATCRLVGTEKVGAPEQCLQEVQDFTGVLAGDGLALPALAHLEQRWAAVKPQADVMLPLAQQAWDNQQFADPQQHQPVYLRESVAWKKLAEQPSLLRRD</sequence>
<dbReference type="GO" id="GO:0005829">
    <property type="term" value="C:cytosol"/>
    <property type="evidence" value="ECO:0007669"/>
    <property type="project" value="TreeGrafter"/>
</dbReference>
<dbReference type="AlphaFoldDB" id="A0A9X7YPL4"/>
<name>A0A9X7YPL4_9GAMM</name>
<dbReference type="RefSeq" id="WP_228344839.1">
    <property type="nucleotide sequence ID" value="NZ_CP046056.1"/>
</dbReference>
<evidence type="ECO:0000256" key="1">
    <source>
        <dbReference type="ARBA" id="ARBA00010493"/>
    </source>
</evidence>
<accession>A0A9X7YPL4</accession>
<dbReference type="PANTHER" id="PTHR11735:SF11">
    <property type="entry name" value="TRNA THREONYLCARBAMOYLADENOSINE BIOSYNTHESIS PROTEIN TSAB"/>
    <property type="match status" value="1"/>
</dbReference>
<dbReference type="Pfam" id="PF00814">
    <property type="entry name" value="TsaD"/>
    <property type="match status" value="1"/>
</dbReference>
<reference evidence="5 6" key="1">
    <citation type="submission" date="2019-11" db="EMBL/GenBank/DDBJ databases">
        <title>Venatorbacter sp. nov. a predator of Campylobacter and other Gram-negative bacteria.</title>
        <authorList>
            <person name="Saeedi A."/>
            <person name="Cummings N.J."/>
            <person name="Connerton I.F."/>
            <person name="Connerton P.L."/>
        </authorList>
    </citation>
    <scope>NUCLEOTIDE SEQUENCE [LARGE SCALE GENOMIC DNA]</scope>
    <source>
        <strain evidence="5">XL5</strain>
    </source>
</reference>
<keyword evidence="6" id="KW-1185">Reference proteome</keyword>
<dbReference type="Proteomes" id="UP000596074">
    <property type="component" value="Chromosome"/>
</dbReference>
<organism evidence="5 6">
    <name type="scientific">Venatoribacter cucullus</name>
    <dbReference type="NCBI Taxonomy" id="2661630"/>
    <lineage>
        <taxon>Bacteria</taxon>
        <taxon>Pseudomonadati</taxon>
        <taxon>Pseudomonadota</taxon>
        <taxon>Gammaproteobacteria</taxon>
        <taxon>Oceanospirillales</taxon>
        <taxon>Oceanospirillaceae</taxon>
        <taxon>Venatoribacter</taxon>
    </lineage>
</organism>
<evidence type="ECO:0000313" key="6">
    <source>
        <dbReference type="Proteomes" id="UP000596074"/>
    </source>
</evidence>